<feature type="domain" description="Peptidoglycan binding-like" evidence="3">
    <location>
        <begin position="295"/>
        <end position="350"/>
    </location>
</feature>
<evidence type="ECO:0000313" key="5">
    <source>
        <dbReference type="Proteomes" id="UP000199382"/>
    </source>
</evidence>
<evidence type="ECO:0000313" key="4">
    <source>
        <dbReference type="EMBL" id="SDK19507.1"/>
    </source>
</evidence>
<dbReference type="Pfam" id="PF01471">
    <property type="entry name" value="PG_binding_1"/>
    <property type="match status" value="2"/>
</dbReference>
<protein>
    <submittedName>
        <fullName evidence="4">Uncharacterized protein, contains caspase domain</fullName>
    </submittedName>
</protein>
<keyword evidence="2" id="KW-0732">Signal</keyword>
<feature type="chain" id="PRO_5011432714" evidence="2">
    <location>
        <begin position="22"/>
        <end position="555"/>
    </location>
</feature>
<dbReference type="Proteomes" id="UP000199382">
    <property type="component" value="Unassembled WGS sequence"/>
</dbReference>
<dbReference type="InterPro" id="IPR036365">
    <property type="entry name" value="PGBD-like_sf"/>
</dbReference>
<gene>
    <name evidence="4" type="ORF">SAMN04488026_103363</name>
</gene>
<dbReference type="AlphaFoldDB" id="A0A1G8ZX15"/>
<organism evidence="4 5">
    <name type="scientific">Aliiruegeria lutimaris</name>
    <dbReference type="NCBI Taxonomy" id="571298"/>
    <lineage>
        <taxon>Bacteria</taxon>
        <taxon>Pseudomonadati</taxon>
        <taxon>Pseudomonadota</taxon>
        <taxon>Alphaproteobacteria</taxon>
        <taxon>Rhodobacterales</taxon>
        <taxon>Roseobacteraceae</taxon>
        <taxon>Aliiruegeria</taxon>
    </lineage>
</organism>
<feature type="coiled-coil region" evidence="1">
    <location>
        <begin position="344"/>
        <end position="378"/>
    </location>
</feature>
<feature type="signal peptide" evidence="2">
    <location>
        <begin position="1"/>
        <end position="21"/>
    </location>
</feature>
<sequence>MSRLMSNLAALAASIGMTVSAGTVWADRALVIGAPEAERRGLWGSGDGVDTAQALRDAGFEVITADAGSVSAMRAALSRFLAGIEGEDRIVVHLSGSFLQGAERSWLIEADKVARPDLANIDDIGLSVDTVLAVAGRVPGAAVVALGAASGKVEAGDGLGTGLFRGAVPQGVTIVEGNAEAVAGFVAGPLLEEGRSLPEAIAAARGLRGRGFLSESVVFLPVGEERPVAPPNAAEVERAIWQATTAQDSVGGYESYLERFPEGFFVAEAREAIERIRTEPNRLARLAEEELALSRADRRRIQRELTLLDYEPRGVDGVFGPGSRAAITRFQVRNGFPGTGYLDATQVERLALQAERRAAEVAAEQRRQELEKEKLDREAWAAVTGAEDEAGLRTYLERYPEGLYAPIARERLAAIEAAAKARAEALELADWQAASEAGTVTALNAYLAAHPEGAHAAQARERVAALEGADSAAMQQARAAEEALGLNAVTRTMIERRLEQLNLAPGSVDGTFDADTRAALRRYQRERGLEVTGYMSQQVVSQMLADLGNFLLGPL</sequence>
<accession>A0A1G8ZX15</accession>
<reference evidence="4 5" key="1">
    <citation type="submission" date="2016-10" db="EMBL/GenBank/DDBJ databases">
        <authorList>
            <person name="de Groot N.N."/>
        </authorList>
    </citation>
    <scope>NUCLEOTIDE SEQUENCE [LARGE SCALE GENOMIC DNA]</scope>
    <source>
        <strain evidence="4 5">DSM 25294</strain>
    </source>
</reference>
<dbReference type="SUPFAM" id="SSF47090">
    <property type="entry name" value="PGBD-like"/>
    <property type="match status" value="2"/>
</dbReference>
<name>A0A1G8ZX15_9RHOB</name>
<dbReference type="InterPro" id="IPR002477">
    <property type="entry name" value="Peptidoglycan-bd-like"/>
</dbReference>
<dbReference type="Gene3D" id="1.10.101.10">
    <property type="entry name" value="PGBD-like superfamily/PGBD"/>
    <property type="match status" value="2"/>
</dbReference>
<dbReference type="InterPro" id="IPR036366">
    <property type="entry name" value="PGBDSf"/>
</dbReference>
<evidence type="ECO:0000256" key="1">
    <source>
        <dbReference type="SAM" id="Coils"/>
    </source>
</evidence>
<keyword evidence="1" id="KW-0175">Coiled coil</keyword>
<proteinExistence type="predicted"/>
<dbReference type="STRING" id="571298.SAMN04488026_103363"/>
<keyword evidence="5" id="KW-1185">Reference proteome</keyword>
<evidence type="ECO:0000259" key="3">
    <source>
        <dbReference type="Pfam" id="PF01471"/>
    </source>
</evidence>
<dbReference type="EMBL" id="FNEK01000033">
    <property type="protein sequence ID" value="SDK19507.1"/>
    <property type="molecule type" value="Genomic_DNA"/>
</dbReference>
<feature type="domain" description="Peptidoglycan binding-like" evidence="3">
    <location>
        <begin position="493"/>
        <end position="543"/>
    </location>
</feature>
<dbReference type="OrthoDB" id="8092964at2"/>
<dbReference type="RefSeq" id="WP_093158062.1">
    <property type="nucleotide sequence ID" value="NZ_FNEK01000033.1"/>
</dbReference>
<evidence type="ECO:0000256" key="2">
    <source>
        <dbReference type="SAM" id="SignalP"/>
    </source>
</evidence>